<feature type="transmembrane region" description="Helical" evidence="1">
    <location>
        <begin position="186"/>
        <end position="208"/>
    </location>
</feature>
<dbReference type="PANTHER" id="PTHR36840">
    <property type="entry name" value="BLL5714 PROTEIN"/>
    <property type="match status" value="1"/>
</dbReference>
<reference evidence="2 3" key="1">
    <citation type="journal article" date="2014" name="Int. J. Syst. Evol. Microbiol.">
        <title>Arthrobacter pityocampae sp. nov., isolated from Thaumetopoea pityocampa (Lep., Thaumetopoeidae).</title>
        <authorList>
            <person name="Ince I.A."/>
            <person name="Demirbag Z."/>
            <person name="Kati H."/>
        </authorList>
    </citation>
    <scope>NUCLEOTIDE SEQUENCE [LARGE SCALE GENOMIC DNA]</scope>
    <source>
        <strain evidence="2 3">Tp2</strain>
    </source>
</reference>
<name>A0A2S5IV60_9MICC</name>
<gene>
    <name evidence="2" type="ORF">C4K88_11735</name>
</gene>
<dbReference type="InterPro" id="IPR010640">
    <property type="entry name" value="Low_temperature_requirement_A"/>
</dbReference>
<dbReference type="OrthoDB" id="7698234at2"/>
<sequence>MEPRTAPSSLSTFAPAFMASFICSSVIIMILSRRLLPFTVDPARTDSKHAYYRTRASQSPNPSAVGPRRPTLCRMDLRRRSLRAARVSDESHRVTTFELFFDLVFVFAFTQVTGFMAHEHSFLGVLQGMIILAMLWWSWVAYSWLGNQTHVDEGLMRLGLSVVMVAMFIAALAIPEAFDDLEGGLSGPFVLALAYFVVRAMHLLLYLYAARGDGPLQRQVLKLSLVMVPGAALILTGAVIGGTAQTWLWAAGLALDIALTYLTSTGGNWRLLSAAHWTERHGLVVILALGESIVAIGVGASQEPVSIPILLGAVFGIALSVCLWWLHFDVTAIAAEHRFAALHGPERISAAVDAYSYLHLPLVAGIILSAFGVEDVLAHVFDTADFGLLGSVALFGGAALFLIGSSAFWRRMAGSWRKLRLVGAAVLLLVVPAGALLAPLAALALAAALAVVLVAAETALDAGTRASIRE</sequence>
<proteinExistence type="predicted"/>
<evidence type="ECO:0000256" key="1">
    <source>
        <dbReference type="SAM" id="Phobius"/>
    </source>
</evidence>
<dbReference type="PANTHER" id="PTHR36840:SF1">
    <property type="entry name" value="BLL5714 PROTEIN"/>
    <property type="match status" value="1"/>
</dbReference>
<organism evidence="2 3">
    <name type="scientific">Arthrobacter pityocampae</name>
    <dbReference type="NCBI Taxonomy" id="547334"/>
    <lineage>
        <taxon>Bacteria</taxon>
        <taxon>Bacillati</taxon>
        <taxon>Actinomycetota</taxon>
        <taxon>Actinomycetes</taxon>
        <taxon>Micrococcales</taxon>
        <taxon>Micrococcaceae</taxon>
        <taxon>Arthrobacter</taxon>
    </lineage>
</organism>
<feature type="transmembrane region" description="Helical" evidence="1">
    <location>
        <begin position="388"/>
        <end position="409"/>
    </location>
</feature>
<keyword evidence="1" id="KW-1133">Transmembrane helix</keyword>
<comment type="caution">
    <text evidence="2">The sequence shown here is derived from an EMBL/GenBank/DDBJ whole genome shotgun (WGS) entry which is preliminary data.</text>
</comment>
<keyword evidence="1" id="KW-0472">Membrane</keyword>
<keyword evidence="3" id="KW-1185">Reference proteome</keyword>
<feature type="transmembrane region" description="Helical" evidence="1">
    <location>
        <begin position="99"/>
        <end position="117"/>
    </location>
</feature>
<feature type="transmembrane region" description="Helical" evidence="1">
    <location>
        <begin position="220"/>
        <end position="240"/>
    </location>
</feature>
<dbReference type="AlphaFoldDB" id="A0A2S5IV60"/>
<feature type="transmembrane region" description="Helical" evidence="1">
    <location>
        <begin position="12"/>
        <end position="31"/>
    </location>
</feature>
<feature type="transmembrane region" description="Helical" evidence="1">
    <location>
        <begin position="307"/>
        <end position="327"/>
    </location>
</feature>
<protein>
    <submittedName>
        <fullName evidence="2">Low temperature requirement protein A</fullName>
    </submittedName>
</protein>
<feature type="transmembrane region" description="Helical" evidence="1">
    <location>
        <begin position="123"/>
        <end position="142"/>
    </location>
</feature>
<feature type="transmembrane region" description="Helical" evidence="1">
    <location>
        <begin position="246"/>
        <end position="262"/>
    </location>
</feature>
<keyword evidence="1" id="KW-0812">Transmembrane</keyword>
<evidence type="ECO:0000313" key="2">
    <source>
        <dbReference type="EMBL" id="PPB48417.1"/>
    </source>
</evidence>
<dbReference type="Proteomes" id="UP000239297">
    <property type="component" value="Unassembled WGS sequence"/>
</dbReference>
<feature type="transmembrane region" description="Helical" evidence="1">
    <location>
        <begin position="348"/>
        <end position="368"/>
    </location>
</feature>
<feature type="transmembrane region" description="Helical" evidence="1">
    <location>
        <begin position="154"/>
        <end position="174"/>
    </location>
</feature>
<accession>A0A2S5IV60</accession>
<feature type="transmembrane region" description="Helical" evidence="1">
    <location>
        <begin position="421"/>
        <end position="454"/>
    </location>
</feature>
<feature type="transmembrane region" description="Helical" evidence="1">
    <location>
        <begin position="283"/>
        <end position="301"/>
    </location>
</feature>
<dbReference type="Pfam" id="PF06772">
    <property type="entry name" value="LtrA"/>
    <property type="match status" value="1"/>
</dbReference>
<dbReference type="EMBL" id="PRKW01000005">
    <property type="protein sequence ID" value="PPB48417.1"/>
    <property type="molecule type" value="Genomic_DNA"/>
</dbReference>
<evidence type="ECO:0000313" key="3">
    <source>
        <dbReference type="Proteomes" id="UP000239297"/>
    </source>
</evidence>